<dbReference type="Gene3D" id="2.130.10.130">
    <property type="entry name" value="Integrin alpha, N-terminal"/>
    <property type="match status" value="2"/>
</dbReference>
<name>A0A814R3L1_9BILA</name>
<organism evidence="3 6">
    <name type="scientific">Adineta steineri</name>
    <dbReference type="NCBI Taxonomy" id="433720"/>
    <lineage>
        <taxon>Eukaryota</taxon>
        <taxon>Metazoa</taxon>
        <taxon>Spiralia</taxon>
        <taxon>Gnathifera</taxon>
        <taxon>Rotifera</taxon>
        <taxon>Eurotatoria</taxon>
        <taxon>Bdelloidea</taxon>
        <taxon>Adinetida</taxon>
        <taxon>Adinetidae</taxon>
        <taxon>Adineta</taxon>
    </lineage>
</organism>
<evidence type="ECO:0000313" key="4">
    <source>
        <dbReference type="EMBL" id="CAF1544456.1"/>
    </source>
</evidence>
<proteinExistence type="predicted"/>
<keyword evidence="5" id="KW-1185">Reference proteome</keyword>
<evidence type="ECO:0000313" key="6">
    <source>
        <dbReference type="Proteomes" id="UP000663877"/>
    </source>
</evidence>
<evidence type="ECO:0000256" key="1">
    <source>
        <dbReference type="ARBA" id="ARBA00022729"/>
    </source>
</evidence>
<evidence type="ECO:0000313" key="5">
    <source>
        <dbReference type="Proteomes" id="UP000663832"/>
    </source>
</evidence>
<dbReference type="PANTHER" id="PTHR44103">
    <property type="entry name" value="PROPROTEIN CONVERTASE P"/>
    <property type="match status" value="1"/>
</dbReference>
<feature type="transmembrane region" description="Helical" evidence="2">
    <location>
        <begin position="1100"/>
        <end position="1121"/>
    </location>
</feature>
<dbReference type="EMBL" id="CAJNOI010000146">
    <property type="protein sequence ID" value="CAF1128356.1"/>
    <property type="molecule type" value="Genomic_DNA"/>
</dbReference>
<feature type="transmembrane region" description="Helical" evidence="2">
    <location>
        <begin position="1011"/>
        <end position="1037"/>
    </location>
</feature>
<dbReference type="Pfam" id="PF13517">
    <property type="entry name" value="FG-GAP_3"/>
    <property type="match status" value="3"/>
</dbReference>
<accession>A0A814R3L1</accession>
<protein>
    <submittedName>
        <fullName evidence="3">Uncharacterized protein</fullName>
    </submittedName>
</protein>
<dbReference type="InterPro" id="IPR028994">
    <property type="entry name" value="Integrin_alpha_N"/>
</dbReference>
<dbReference type="InterPro" id="IPR013517">
    <property type="entry name" value="FG-GAP"/>
</dbReference>
<dbReference type="Proteomes" id="UP000663877">
    <property type="component" value="Unassembled WGS sequence"/>
</dbReference>
<reference evidence="3" key="1">
    <citation type="submission" date="2021-02" db="EMBL/GenBank/DDBJ databases">
        <authorList>
            <person name="Nowell W R."/>
        </authorList>
    </citation>
    <scope>NUCLEOTIDE SEQUENCE</scope>
</reference>
<keyword evidence="2" id="KW-0472">Membrane</keyword>
<feature type="transmembrane region" description="Helical" evidence="2">
    <location>
        <begin position="576"/>
        <end position="602"/>
    </location>
</feature>
<dbReference type="PANTHER" id="PTHR44103:SF1">
    <property type="entry name" value="PROPROTEIN CONVERTASE P"/>
    <property type="match status" value="1"/>
</dbReference>
<dbReference type="Proteomes" id="UP000663832">
    <property type="component" value="Unassembled WGS sequence"/>
</dbReference>
<keyword evidence="2" id="KW-0812">Transmembrane</keyword>
<comment type="caution">
    <text evidence="3">The sequence shown here is derived from an EMBL/GenBank/DDBJ whole genome shotgun (WGS) entry which is preliminary data.</text>
</comment>
<evidence type="ECO:0000313" key="3">
    <source>
        <dbReference type="EMBL" id="CAF1128356.1"/>
    </source>
</evidence>
<gene>
    <name evidence="3" type="ORF">BJG266_LOCUS22856</name>
    <name evidence="4" type="ORF">QVE165_LOCUS46577</name>
</gene>
<evidence type="ECO:0000256" key="2">
    <source>
        <dbReference type="SAM" id="Phobius"/>
    </source>
</evidence>
<keyword evidence="1" id="KW-0732">Signal</keyword>
<sequence>MIFGSIYIVYILVYDLTIEDCPDEFQILADLCSFSNDSIFQSIKEFGTDPFITVQLLPEDEVQSEVNTAIELIRENLHVQVTSIIQFLKITTQSNNLVTAINTVYTVYIFPADEDIVSGLNIRTADGVGTCATDSIINPAGFYSISYLNFWDSNINNNYIDSPSKLIDALNASANVSGFFQGCYPLVALLESTLDCLYSDSCLEVLPTYFPALNQVNFSSLLRSNGTNISVNDRLSNLFVNEWLTKINYSIYFTECAASVCTYTKTDWTSVSYTIGLLISLYGSLIIVLRFISTTVVNIASKIEFRLTNIPINFAYFMIRMRKSGVWIKQLNLFRLTNERTENDLKKQRIITRMYLVLLVDSIYNQFIQSTVVDYRNLVDLVQIVTEVDQFYATSSGTYQVEGSIINETNGQQSVQIAFRLDGPSNVDVTNSQCICATNINCVQSEKLYEYRFGYSFTRETPVYTGPGLVYDCFAFNSILSSTLECFYSDSDCLSMLLYYTSYDTTLTSVMASVPPLIYDQASSHFPPKTTLSLVIEDLMVEQWNFVLSYEFYWKACAPTSCSYTVTAYKNNFTGILLIMISMIGGLSAALRIITPLLINFLHGLFTRKPKRQQQQQQQQVRPKLFNRIQGVLSKIRTLIYTKLIDLNMFSLWAFGSDTNRITAKRLGQLATRLYILLLLISFAIIALYTIVQPQLRTKTFDNPSFGIYNKLVQDHRTTLQCQCSSISSTYDHYVQIIPVFHQVCSSTFASNEWRENLLAGLVPDLSIYNTTDYRRFLLAHLHFLNGLCQISIQTVNNSVSQFLSSTLSNTQLISEALFNLQINSLIEQSQLDAPTAFNRILSLLRTINHGNAIVSTYGTNFEYTALLSLTTFNSGLAQAVIYDNNCSCGLNATCTTQANFMSNDSSEIIPVKGLKMGCTPSESFLASTLECFYDSSCINLIQEQTNYSNSINTTIPLSSNNSHFLINTTVRDLVNVLFVEDWSTKINYSLYFEQCSPSMCSYTYIQQFNLIYTITFLISIYGGLTIALKWICPWIVRLGANMKQYRKKKSNTVQPINTIDTISCYENVQHTTVNSELVPANTTTETRWFSSLLRNYKSIFWFIILMIMVVIIIIVSTFYFTRQGNNQVVSTGSSMNETNFPHMIVTTTSGKSTTSSVTTLPTSTVSTCQLMFNEPISLNITSSSVYDFYKFYDFATAIVNDFNGDGLLDFVATYVSLFGDTNLYVFLGKGDGTFTEKITSPTGINNGDVPAILAAADFNNDGHQDLAGMNYYSGSVGILFGVSNGTFETMQLLTSNSQYLYVFYFKHPWLTTSDLNGDSYIDIVFIDVTSCSIGLFFGYGNGTFTTQITLPVIDDFCLSSAAVADFDGDGKQDIAVTLNHEFYVSVMLGYNIGSFKEPIILSTGDSSYPTSTIANDFNGDRYLDIVVANTGDYNIGVFLGNGDGSFRAQMIFKIKTLYPPYSITAVDFNGDGQLDITIAIFPDAVRYGLYPAVNFVYVMLEYDNGSFGESIQVSTWTSNPAYIGIGDFNGDGGFDLILLGQSQGNNTILLNTSPCSIRNSSSQLYSSTTKFP</sequence>
<dbReference type="SUPFAM" id="SSF69318">
    <property type="entry name" value="Integrin alpha N-terminal domain"/>
    <property type="match status" value="1"/>
</dbReference>
<keyword evidence="2" id="KW-1133">Transmembrane helix</keyword>
<dbReference type="EMBL" id="CAJNOM010000697">
    <property type="protein sequence ID" value="CAF1544456.1"/>
    <property type="molecule type" value="Genomic_DNA"/>
</dbReference>
<feature type="transmembrane region" description="Helical" evidence="2">
    <location>
        <begin position="674"/>
        <end position="692"/>
    </location>
</feature>